<dbReference type="OrthoDB" id="2965311at2"/>
<dbReference type="EMBL" id="FODJ01000002">
    <property type="protein sequence ID" value="SEN92094.1"/>
    <property type="molecule type" value="Genomic_DNA"/>
</dbReference>
<feature type="transmembrane region" description="Helical" evidence="1">
    <location>
        <begin position="337"/>
        <end position="361"/>
    </location>
</feature>
<keyword evidence="1" id="KW-1133">Transmembrane helix</keyword>
<feature type="transmembrane region" description="Helical" evidence="1">
    <location>
        <begin position="168"/>
        <end position="190"/>
    </location>
</feature>
<sequence>MLIKFELKKLWRSRLYVITLILTIAFVLGFFIRNIVYQDINKAEEIARFQGYRSDVLSQIIYQTDLLREIAEGVDVNLEESLKVGRALYHALGDLVEARERDQELALLQLEIDALELAIIYQDLDNYFPLSLEELTDEVEKNTKLISVSLPKEPEHASIQPAVFLRQIASFFFTGFSFYVVITVIGTPIVKEYDDYSIKLTYSLPLSSRRLILSKWASLVISGAIWLSTVICSALIVSTLFGKQVDQPFNYLFRTAQQDFIRADHYTYQIILFGFLFILLLTALVVLLTLLVKRSRVVQLLTLVLFLSVEVMLRQGLINVTFPFTYQNLDLAITHFAPISINGLAMIISNVFVILGLAMLIDKRRRYLC</sequence>
<reference evidence="2 3" key="1">
    <citation type="submission" date="2016-10" db="EMBL/GenBank/DDBJ databases">
        <authorList>
            <person name="de Groot N.N."/>
        </authorList>
    </citation>
    <scope>NUCLEOTIDE SEQUENCE [LARGE SCALE GENOMIC DNA]</scope>
    <source>
        <strain evidence="2 3">CGMCC 1.10434</strain>
    </source>
</reference>
<accession>A0A1H8KGT4</accession>
<dbReference type="PANTHER" id="PTHR37305:SF1">
    <property type="entry name" value="MEMBRANE PROTEIN"/>
    <property type="match status" value="1"/>
</dbReference>
<dbReference type="AlphaFoldDB" id="A0A1H8KGT4"/>
<proteinExistence type="predicted"/>
<dbReference type="RefSeq" id="WP_091495589.1">
    <property type="nucleotide sequence ID" value="NZ_FODJ01000002.1"/>
</dbReference>
<evidence type="ECO:0000313" key="2">
    <source>
        <dbReference type="EMBL" id="SEN92094.1"/>
    </source>
</evidence>
<dbReference type="Proteomes" id="UP000199300">
    <property type="component" value="Unassembled WGS sequence"/>
</dbReference>
<dbReference type="GO" id="GO:0140359">
    <property type="term" value="F:ABC-type transporter activity"/>
    <property type="evidence" value="ECO:0007669"/>
    <property type="project" value="InterPro"/>
</dbReference>
<dbReference type="GO" id="GO:0005886">
    <property type="term" value="C:plasma membrane"/>
    <property type="evidence" value="ECO:0007669"/>
    <property type="project" value="UniProtKB-SubCell"/>
</dbReference>
<name>A0A1H8KGT4_9BACI</name>
<evidence type="ECO:0000256" key="1">
    <source>
        <dbReference type="SAM" id="Phobius"/>
    </source>
</evidence>
<dbReference type="STRING" id="872970.SAMN04488134_102285"/>
<gene>
    <name evidence="2" type="ORF">SAMN04488134_102285</name>
</gene>
<evidence type="ECO:0000313" key="3">
    <source>
        <dbReference type="Proteomes" id="UP000199300"/>
    </source>
</evidence>
<feature type="transmembrane region" description="Helical" evidence="1">
    <location>
        <begin position="15"/>
        <end position="32"/>
    </location>
</feature>
<keyword evidence="1" id="KW-0472">Membrane</keyword>
<feature type="transmembrane region" description="Helical" evidence="1">
    <location>
        <begin position="216"/>
        <end position="241"/>
    </location>
</feature>
<keyword evidence="3" id="KW-1185">Reference proteome</keyword>
<keyword evidence="1" id="KW-0812">Transmembrane</keyword>
<dbReference type="PANTHER" id="PTHR37305">
    <property type="entry name" value="INTEGRAL MEMBRANE PROTEIN-RELATED"/>
    <property type="match status" value="1"/>
</dbReference>
<organism evidence="2 3">
    <name type="scientific">Amphibacillus marinus</name>
    <dbReference type="NCBI Taxonomy" id="872970"/>
    <lineage>
        <taxon>Bacteria</taxon>
        <taxon>Bacillati</taxon>
        <taxon>Bacillota</taxon>
        <taxon>Bacilli</taxon>
        <taxon>Bacillales</taxon>
        <taxon>Bacillaceae</taxon>
        <taxon>Amphibacillus</taxon>
    </lineage>
</organism>
<protein>
    <submittedName>
        <fullName evidence="2">ABC-2 type transport system permease protein</fullName>
    </submittedName>
</protein>
<dbReference type="Pfam" id="PF12679">
    <property type="entry name" value="ABC2_membrane_2"/>
    <property type="match status" value="1"/>
</dbReference>
<feature type="transmembrane region" description="Helical" evidence="1">
    <location>
        <begin position="270"/>
        <end position="291"/>
    </location>
</feature>